<dbReference type="GO" id="GO:0008810">
    <property type="term" value="F:cellulase activity"/>
    <property type="evidence" value="ECO:0007669"/>
    <property type="project" value="UniProtKB-EC"/>
</dbReference>
<dbReference type="Proteomes" id="UP000000641">
    <property type="component" value="Chromosome"/>
</dbReference>
<dbReference type="InterPro" id="IPR002594">
    <property type="entry name" value="GH12"/>
</dbReference>
<dbReference type="Gene3D" id="2.60.120.180">
    <property type="match status" value="1"/>
</dbReference>
<evidence type="ECO:0000313" key="2">
    <source>
        <dbReference type="EMBL" id="ABL79076.1"/>
    </source>
</evidence>
<keyword evidence="2" id="KW-0326">Glycosidase</keyword>
<dbReference type="Pfam" id="PF01670">
    <property type="entry name" value="Glyco_hydro_12"/>
    <property type="match status" value="1"/>
</dbReference>
<name>A1S0U6_THEPD</name>
<accession>A1S0U6</accession>
<dbReference type="eggNOG" id="arCOG03858">
    <property type="taxonomic scope" value="Archaea"/>
</dbReference>
<dbReference type="CAZy" id="GH12">
    <property type="family name" value="Glycoside Hydrolase Family 12"/>
</dbReference>
<keyword evidence="3" id="KW-1185">Reference proteome</keyword>
<reference evidence="3" key="1">
    <citation type="journal article" date="2008" name="J. Bacteriol.">
        <title>Genome sequence of Thermofilum pendens reveals an exceptional loss of biosynthetic pathways without genome reduction.</title>
        <authorList>
            <person name="Anderson I."/>
            <person name="Rodriguez J."/>
            <person name="Susanti D."/>
            <person name="Porat I."/>
            <person name="Reich C."/>
            <person name="Ulrich L.E."/>
            <person name="Elkins J.G."/>
            <person name="Mavromatis K."/>
            <person name="Lykidis A."/>
            <person name="Kim E."/>
            <person name="Thompson L.S."/>
            <person name="Nolan M."/>
            <person name="Land M."/>
            <person name="Copeland A."/>
            <person name="Lapidus A."/>
            <person name="Lucas S."/>
            <person name="Detter C."/>
            <person name="Zhulin I.B."/>
            <person name="Olsen G.J."/>
            <person name="Whitman W."/>
            <person name="Mukhopadhyay B."/>
            <person name="Bristow J."/>
            <person name="Kyrpides N."/>
        </authorList>
    </citation>
    <scope>NUCLEOTIDE SEQUENCE [LARGE SCALE GENOMIC DNA]</scope>
    <source>
        <strain evidence="3">DSM 2475 / Hrk 5</strain>
    </source>
</reference>
<dbReference type="InterPro" id="IPR013320">
    <property type="entry name" value="ConA-like_dom_sf"/>
</dbReference>
<dbReference type="STRING" id="368408.Tpen_1681"/>
<dbReference type="HOGENOM" id="CLU_854244_0_0_2"/>
<keyword evidence="2" id="KW-0378">Hydrolase</keyword>
<dbReference type="InterPro" id="IPR013319">
    <property type="entry name" value="GH11/12"/>
</dbReference>
<dbReference type="EnsemblBacteria" id="ABL79076">
    <property type="protein sequence ID" value="ABL79076"/>
    <property type="gene ID" value="Tpen_1681"/>
</dbReference>
<comment type="similarity">
    <text evidence="1">Belongs to the glycosyl hydrolase 12 (cellulase H) family.</text>
</comment>
<evidence type="ECO:0000256" key="1">
    <source>
        <dbReference type="ARBA" id="ARBA00005519"/>
    </source>
</evidence>
<dbReference type="AlphaFoldDB" id="A1S0U6"/>
<dbReference type="KEGG" id="tpe:Tpen_1681"/>
<dbReference type="EMBL" id="CP000505">
    <property type="protein sequence ID" value="ABL79076.1"/>
    <property type="molecule type" value="Genomic_DNA"/>
</dbReference>
<dbReference type="EC" id="3.2.1.4" evidence="2"/>
<sequence length="325" mass="35432">MLLGFKTALFLLLVLVVTLAGIFITVFRLEEPQGRLTLVPCSRYAVAVADGSRVSVWKPVGAASIDPNLWGLVDFEGSGLVRGSARMECRAGGPLLIETALEVDAPLRQGVVAYHEVIYGVKPFGVDPAHPLPRDPLPLPARLDLLPRVVALAEYSVHWSSTGVNVAYDVWLKRRAGEPGVSRGDLEVMVWLYWDNATPAGSAVSRFEAPVLVNCTLKPLNWTVWIQRSIGGGWTYVAFTPSAPVRSGSVAVDLKLFLDKAVELLEESTPGQWSARDLHVVSVEFGSEVFYSKRIAVSWELRRLELLVSPSKTTAEEALRGACKG</sequence>
<dbReference type="GO" id="GO:0000272">
    <property type="term" value="P:polysaccharide catabolic process"/>
    <property type="evidence" value="ECO:0007669"/>
    <property type="project" value="InterPro"/>
</dbReference>
<evidence type="ECO:0000313" key="3">
    <source>
        <dbReference type="Proteomes" id="UP000000641"/>
    </source>
</evidence>
<proteinExistence type="inferred from homology"/>
<gene>
    <name evidence="2" type="ordered locus">Tpen_1681</name>
</gene>
<dbReference type="SUPFAM" id="SSF49899">
    <property type="entry name" value="Concanavalin A-like lectins/glucanases"/>
    <property type="match status" value="1"/>
</dbReference>
<organism evidence="2 3">
    <name type="scientific">Thermofilum pendens (strain DSM 2475 / Hrk 5)</name>
    <dbReference type="NCBI Taxonomy" id="368408"/>
    <lineage>
        <taxon>Archaea</taxon>
        <taxon>Thermoproteota</taxon>
        <taxon>Thermoprotei</taxon>
        <taxon>Thermofilales</taxon>
        <taxon>Thermofilaceae</taxon>
        <taxon>Thermofilum</taxon>
    </lineage>
</organism>
<protein>
    <submittedName>
        <fullName evidence="2">Endoglucanase Glycosyl Hydrolase family 12</fullName>
        <ecNumber evidence="2">3.2.1.4</ecNumber>
    </submittedName>
</protein>